<dbReference type="RefSeq" id="WP_306019721.1">
    <property type="nucleotide sequence ID" value="NZ_CP129013.1"/>
</dbReference>
<protein>
    <submittedName>
        <fullName evidence="1">Uncharacterized protein</fullName>
    </submittedName>
</protein>
<evidence type="ECO:0000313" key="1">
    <source>
        <dbReference type="EMBL" id="WLR42349.1"/>
    </source>
</evidence>
<keyword evidence="2" id="KW-1185">Reference proteome</keyword>
<organism evidence="1 2">
    <name type="scientific">Bacillus carboniphilus</name>
    <dbReference type="NCBI Taxonomy" id="86663"/>
    <lineage>
        <taxon>Bacteria</taxon>
        <taxon>Bacillati</taxon>
        <taxon>Bacillota</taxon>
        <taxon>Bacilli</taxon>
        <taxon>Bacillales</taxon>
        <taxon>Bacillaceae</taxon>
        <taxon>Bacillus</taxon>
    </lineage>
</organism>
<name>A0ABY9JSG9_9BACI</name>
<gene>
    <name evidence="1" type="ORF">LC087_16815</name>
</gene>
<dbReference type="EMBL" id="CP129013">
    <property type="protein sequence ID" value="WLR42349.1"/>
    <property type="molecule type" value="Genomic_DNA"/>
</dbReference>
<reference evidence="1 2" key="1">
    <citation type="submission" date="2023-06" db="EMBL/GenBank/DDBJ databases">
        <title>Five Gram-positive bacteria isolated from mangrove sediments in Shenzhen, Guangdong, China.</title>
        <authorList>
            <person name="Yu S."/>
            <person name="Zheng W."/>
            <person name="Huang Y."/>
        </authorList>
    </citation>
    <scope>NUCLEOTIDE SEQUENCE [LARGE SCALE GENOMIC DNA]</scope>
    <source>
        <strain evidence="1 2">SaN35-3</strain>
    </source>
</reference>
<evidence type="ECO:0000313" key="2">
    <source>
        <dbReference type="Proteomes" id="UP001197974"/>
    </source>
</evidence>
<sequence>MKRYWKIIALCIVSVLVLGTFYIQSFFAAEEKTTVEFEKVSGDQDELNNLLINATYEVDDKYRTLKITNQDTVTRENQTLVQQVLSSIDYSMKNMIDGYKSFMRGKDHQASNFYEDNNLLVYADIKEKWTANAEKVDFTFNIDVLEKKDNKRIAFEMDVPTKDDYYTMNVVDVQVYAGKLKVVVRQDSNNIHVYTFQLEKKKLVNHEVIFSVEDTENGWVGVSDEYPSSTKPQKYLLMQSEGVGDGKVVEDGQHKLADNGFMLLNIEKNQLKKLMVPEYVSIDASTIIDSSVYFHSYTENGSQVFQYDIKKEEWSSIDSFDFLTTSEDLESEYIELIEGENIPHTF</sequence>
<accession>A0ABY9JSG9</accession>
<dbReference type="Proteomes" id="UP001197974">
    <property type="component" value="Chromosome"/>
</dbReference>
<proteinExistence type="predicted"/>